<dbReference type="AlphaFoldDB" id="A0A6J4QVR4"/>
<dbReference type="EMBL" id="CADCVC010000230">
    <property type="protein sequence ID" value="CAA9453577.1"/>
    <property type="molecule type" value="Genomic_DNA"/>
</dbReference>
<name>A0A6J4QVR4_9ACTN</name>
<gene>
    <name evidence="1" type="ORF">AVDCRST_MAG80-2576</name>
</gene>
<organism evidence="1">
    <name type="scientific">uncultured Rubrobacteraceae bacterium</name>
    <dbReference type="NCBI Taxonomy" id="349277"/>
    <lineage>
        <taxon>Bacteria</taxon>
        <taxon>Bacillati</taxon>
        <taxon>Actinomycetota</taxon>
        <taxon>Rubrobacteria</taxon>
        <taxon>Rubrobacterales</taxon>
        <taxon>Rubrobacteraceae</taxon>
        <taxon>environmental samples</taxon>
    </lineage>
</organism>
<protein>
    <submittedName>
        <fullName evidence="1">Uncharacterized protein</fullName>
    </submittedName>
</protein>
<sequence length="50" mass="5492">MERIVSTWDGVLSIQSRLLTGRDRSFVAGCWRAVTGCRRTPGRLDGARAG</sequence>
<proteinExistence type="predicted"/>
<accession>A0A6J4QVR4</accession>
<reference evidence="1" key="1">
    <citation type="submission" date="2020-02" db="EMBL/GenBank/DDBJ databases">
        <authorList>
            <person name="Meier V. D."/>
        </authorList>
    </citation>
    <scope>NUCLEOTIDE SEQUENCE</scope>
    <source>
        <strain evidence="1">AVDCRST_MAG80</strain>
    </source>
</reference>
<evidence type="ECO:0000313" key="1">
    <source>
        <dbReference type="EMBL" id="CAA9453577.1"/>
    </source>
</evidence>